<dbReference type="CDD" id="cd12797">
    <property type="entry name" value="M23_peptidase"/>
    <property type="match status" value="1"/>
</dbReference>
<keyword evidence="1" id="KW-0732">Signal</keyword>
<name>A0A840XZL7_9PROT</name>
<organism evidence="3 4">
    <name type="scientific">Neoroseomonas alkaliterrae</name>
    <dbReference type="NCBI Taxonomy" id="1452450"/>
    <lineage>
        <taxon>Bacteria</taxon>
        <taxon>Pseudomonadati</taxon>
        <taxon>Pseudomonadota</taxon>
        <taxon>Alphaproteobacteria</taxon>
        <taxon>Acetobacterales</taxon>
        <taxon>Acetobacteraceae</taxon>
        <taxon>Neoroseomonas</taxon>
    </lineage>
</organism>
<dbReference type="PANTHER" id="PTHR21666">
    <property type="entry name" value="PEPTIDASE-RELATED"/>
    <property type="match status" value="1"/>
</dbReference>
<dbReference type="Gene3D" id="2.70.70.10">
    <property type="entry name" value="Glucose Permease (Domain IIA)"/>
    <property type="match status" value="1"/>
</dbReference>
<keyword evidence="4" id="KW-1185">Reference proteome</keyword>
<dbReference type="Pfam" id="PF01551">
    <property type="entry name" value="Peptidase_M23"/>
    <property type="match status" value="1"/>
</dbReference>
<dbReference type="InterPro" id="IPR011055">
    <property type="entry name" value="Dup_hybrid_motif"/>
</dbReference>
<dbReference type="GO" id="GO:0004222">
    <property type="term" value="F:metalloendopeptidase activity"/>
    <property type="evidence" value="ECO:0007669"/>
    <property type="project" value="TreeGrafter"/>
</dbReference>
<feature type="chain" id="PRO_5032703139" evidence="1">
    <location>
        <begin position="31"/>
        <end position="170"/>
    </location>
</feature>
<dbReference type="SUPFAM" id="SSF51261">
    <property type="entry name" value="Duplicated hybrid motif"/>
    <property type="match status" value="1"/>
</dbReference>
<dbReference type="Proteomes" id="UP000562254">
    <property type="component" value="Unassembled WGS sequence"/>
</dbReference>
<sequence length="170" mass="18143">MRMTRPPAWLLAGIGMACAAAVPAAPAALAAPCPVATPVVGEFSSGFGMRGRRLHPGVDLRAPVGTPVQAPVAGVVRFTGRYYAYGLIVDIEHRDGSVSRYAHLSRIEPGLRPGVLVEAGERIGAVGRTGRTTGAHLHLELRREGRPVDPWPWLTRTACLDDRQIAEAPR</sequence>
<proteinExistence type="predicted"/>
<dbReference type="InterPro" id="IPR050570">
    <property type="entry name" value="Cell_wall_metabolism_enzyme"/>
</dbReference>
<feature type="signal peptide" evidence="1">
    <location>
        <begin position="1"/>
        <end position="30"/>
    </location>
</feature>
<evidence type="ECO:0000313" key="3">
    <source>
        <dbReference type="EMBL" id="MBB5689617.1"/>
    </source>
</evidence>
<keyword evidence="3" id="KW-0378">Hydrolase</keyword>
<evidence type="ECO:0000259" key="2">
    <source>
        <dbReference type="Pfam" id="PF01551"/>
    </source>
</evidence>
<dbReference type="EMBL" id="JACIJE010000004">
    <property type="protein sequence ID" value="MBB5689617.1"/>
    <property type="molecule type" value="Genomic_DNA"/>
</dbReference>
<accession>A0A840XZL7</accession>
<dbReference type="InterPro" id="IPR016047">
    <property type="entry name" value="M23ase_b-sheet_dom"/>
</dbReference>
<evidence type="ECO:0000313" key="4">
    <source>
        <dbReference type="Proteomes" id="UP000562254"/>
    </source>
</evidence>
<feature type="domain" description="M23ase beta-sheet core" evidence="2">
    <location>
        <begin position="54"/>
        <end position="150"/>
    </location>
</feature>
<evidence type="ECO:0000256" key="1">
    <source>
        <dbReference type="SAM" id="SignalP"/>
    </source>
</evidence>
<reference evidence="3 4" key="1">
    <citation type="submission" date="2020-08" db="EMBL/GenBank/DDBJ databases">
        <title>Genomic Encyclopedia of Type Strains, Phase IV (KMG-IV): sequencing the most valuable type-strain genomes for metagenomic binning, comparative biology and taxonomic classification.</title>
        <authorList>
            <person name="Goeker M."/>
        </authorList>
    </citation>
    <scope>NUCLEOTIDE SEQUENCE [LARGE SCALE GENOMIC DNA]</scope>
    <source>
        <strain evidence="3 4">DSM 25895</strain>
    </source>
</reference>
<gene>
    <name evidence="3" type="ORF">FHS88_001742</name>
</gene>
<dbReference type="PANTHER" id="PTHR21666:SF270">
    <property type="entry name" value="MUREIN HYDROLASE ACTIVATOR ENVC"/>
    <property type="match status" value="1"/>
</dbReference>
<dbReference type="AlphaFoldDB" id="A0A840XZL7"/>
<protein>
    <submittedName>
        <fullName evidence="3">Murein DD-endopeptidase MepM/ murein hydrolase activator NlpD</fullName>
    </submittedName>
</protein>
<dbReference type="RefSeq" id="WP_246419734.1">
    <property type="nucleotide sequence ID" value="NZ_JAAEDJ010000459.1"/>
</dbReference>
<comment type="caution">
    <text evidence="3">The sequence shown here is derived from an EMBL/GenBank/DDBJ whole genome shotgun (WGS) entry which is preliminary data.</text>
</comment>
<dbReference type="PROSITE" id="PS51257">
    <property type="entry name" value="PROKAR_LIPOPROTEIN"/>
    <property type="match status" value="1"/>
</dbReference>